<sequence>MDRAAEGVANQQVEALERGGHGRARRRGGLGHQRRVRGRRQRRRQVGGQEHVVRLDGRAEEERAQRDERQAQAANQRGREEGVGVVVLAQDVEDAAVKGGLDVVELIDVAVLDPVDDHLAANDNEKGRQHLDGRQPRRQDREAGRQDRRVVQRHLGGHVLEQAAGPQVEAGARHRQAANLDDVAQGNDEQHDPQLEPLDNVGARQLERVFLFRALEHAALDLDKLVRHEQRQQRVRVRVDGHVERNHLVEEHRRVRNVVHERQAEHAKRQQDLGPPRRRARQRLRAEQALKDVLPERRQQPVADLDQVVDDVQLDRRLRPHKVVHAAGVQVHERERAAHNHGALQQVGLVERRQVRRHRLGAPVAPEPLARPRGHFCTVCLLCLCLHMASAPRTVRVAHRAAVAAAAWPSARRRRRHRLWLWLPPSPPHPPQTPPYICRHPPHLLPHDIAPPPHQHARRNAEPQREDRQRPQPRVQARQRAKVHGPLQVRRQQQEILEPLKLDGVRLVRNVRRVRVVDVERARPLAGQLKLQQRGQRHGRQRDRGRDGRGQAVFAVAGWQVCGRVNGRLAVGTQTQLRGRPQRRRGAACSGSYSGSYTGRATVCIQRRWPRGRVLRVPACPCIAGDRRRGMLGALSCRLLEMLLQLLLCGSRLATAGRRCRQCAERACRVPVPLHTPWFVRLTSCHSSSRLGIWAIQRRAEPAPDGLSYYAARDKIAVVGQGCNRQ</sequence>
<feature type="region of interest" description="Disordered" evidence="1">
    <location>
        <begin position="120"/>
        <end position="148"/>
    </location>
</feature>
<feature type="region of interest" description="Disordered" evidence="1">
    <location>
        <begin position="440"/>
        <end position="487"/>
    </location>
</feature>
<name>A0A0F2LTW6_SPOSC</name>
<proteinExistence type="predicted"/>
<organism evidence="2 3">
    <name type="scientific">Sporothrix schenckii 1099-18</name>
    <dbReference type="NCBI Taxonomy" id="1397361"/>
    <lineage>
        <taxon>Eukaryota</taxon>
        <taxon>Fungi</taxon>
        <taxon>Dikarya</taxon>
        <taxon>Ascomycota</taxon>
        <taxon>Pezizomycotina</taxon>
        <taxon>Sordariomycetes</taxon>
        <taxon>Sordariomycetidae</taxon>
        <taxon>Ophiostomatales</taxon>
        <taxon>Ophiostomataceae</taxon>
        <taxon>Sporothrix</taxon>
    </lineage>
</organism>
<feature type="compositionally biased region" description="Basic and acidic residues" evidence="1">
    <location>
        <begin position="459"/>
        <end position="470"/>
    </location>
</feature>
<evidence type="ECO:0000313" key="2">
    <source>
        <dbReference type="EMBL" id="KJR80299.1"/>
    </source>
</evidence>
<accession>A0A0F2LTW6</accession>
<feature type="compositionally biased region" description="Basic residues" evidence="1">
    <location>
        <begin position="21"/>
        <end position="45"/>
    </location>
</feature>
<feature type="compositionally biased region" description="Basic and acidic residues" evidence="1">
    <location>
        <begin position="259"/>
        <end position="271"/>
    </location>
</feature>
<feature type="region of interest" description="Disordered" evidence="1">
    <location>
        <begin position="1"/>
        <end position="80"/>
    </location>
</feature>
<dbReference type="EMBL" id="AXCR01000012">
    <property type="protein sequence ID" value="KJR80299.1"/>
    <property type="molecule type" value="Genomic_DNA"/>
</dbReference>
<reference evidence="2 3" key="2">
    <citation type="journal article" date="2015" name="Eukaryot. Cell">
        <title>Asexual propagation of a virulent clone complex in a human and feline outbreak of sporotrichosis.</title>
        <authorList>
            <person name="Teixeira Mde M."/>
            <person name="Rodrigues A.M."/>
            <person name="Tsui C.K."/>
            <person name="de Almeida L.G."/>
            <person name="Van Diepeningen A.D."/>
            <person name="van den Ende B.G."/>
            <person name="Fernandes G.F."/>
            <person name="Kano R."/>
            <person name="Hamelin R.C."/>
            <person name="Lopes-Bezerra L.M."/>
            <person name="Vasconcelos A.T."/>
            <person name="de Hoog S."/>
            <person name="de Camargo Z.P."/>
            <person name="Felipe M.S."/>
        </authorList>
    </citation>
    <scope>NUCLEOTIDE SEQUENCE [LARGE SCALE GENOMIC DNA]</scope>
    <source>
        <strain evidence="2 3">1099-18</strain>
    </source>
</reference>
<evidence type="ECO:0000256" key="1">
    <source>
        <dbReference type="SAM" id="MobiDB-lite"/>
    </source>
</evidence>
<reference evidence="2 3" key="1">
    <citation type="journal article" date="2014" name="BMC Genomics">
        <title>Comparative genomics of the major fungal agents of human and animal Sporotrichosis: Sporothrix schenckii and Sporothrix brasiliensis.</title>
        <authorList>
            <person name="Teixeira M.M."/>
            <person name="de Almeida L.G."/>
            <person name="Kubitschek-Barreira P."/>
            <person name="Alves F.L."/>
            <person name="Kioshima E.S."/>
            <person name="Abadio A.K."/>
            <person name="Fernandes L."/>
            <person name="Derengowski L.S."/>
            <person name="Ferreira K.S."/>
            <person name="Souza R.C."/>
            <person name="Ruiz J.C."/>
            <person name="de Andrade N.C."/>
            <person name="Paes H.C."/>
            <person name="Nicola A.M."/>
            <person name="Albuquerque P."/>
            <person name="Gerber A.L."/>
            <person name="Martins V.P."/>
            <person name="Peconick L.D."/>
            <person name="Neto A.V."/>
            <person name="Chaucanez C.B."/>
            <person name="Silva P.A."/>
            <person name="Cunha O.L."/>
            <person name="de Oliveira F.F."/>
            <person name="dos Santos T.C."/>
            <person name="Barros A.L."/>
            <person name="Soares M.A."/>
            <person name="de Oliveira L.M."/>
            <person name="Marini M.M."/>
            <person name="Villalobos-Duno H."/>
            <person name="Cunha M.M."/>
            <person name="de Hoog S."/>
            <person name="da Silveira J.F."/>
            <person name="Henrissat B."/>
            <person name="Nino-Vega G.A."/>
            <person name="Cisalpino P.S."/>
            <person name="Mora-Montes H.M."/>
            <person name="Almeida S.R."/>
            <person name="Stajich J.E."/>
            <person name="Lopes-Bezerra L.M."/>
            <person name="Vasconcelos A.T."/>
            <person name="Felipe M.S."/>
        </authorList>
    </citation>
    <scope>NUCLEOTIDE SEQUENCE [LARGE SCALE GENOMIC DNA]</scope>
    <source>
        <strain evidence="2 3">1099-18</strain>
    </source>
</reference>
<gene>
    <name evidence="2" type="ORF">SPSK_05031</name>
</gene>
<dbReference type="KEGG" id="ssck:SPSK_05031"/>
<protein>
    <submittedName>
        <fullName evidence="2">Uncharacterized protein</fullName>
    </submittedName>
</protein>
<dbReference type="RefSeq" id="XP_016582975.1">
    <property type="nucleotide sequence ID" value="XM_016731784.1"/>
</dbReference>
<feature type="region of interest" description="Disordered" evidence="1">
    <location>
        <begin position="530"/>
        <end position="549"/>
    </location>
</feature>
<dbReference type="Proteomes" id="UP000033710">
    <property type="component" value="Unassembled WGS sequence"/>
</dbReference>
<evidence type="ECO:0000313" key="3">
    <source>
        <dbReference type="Proteomes" id="UP000033710"/>
    </source>
</evidence>
<comment type="caution">
    <text evidence="2">The sequence shown here is derived from an EMBL/GenBank/DDBJ whole genome shotgun (WGS) entry which is preliminary data.</text>
</comment>
<dbReference type="GeneID" id="27667061"/>
<dbReference type="AlphaFoldDB" id="A0A0F2LTW6"/>
<feature type="region of interest" description="Disordered" evidence="1">
    <location>
        <begin position="259"/>
        <end position="282"/>
    </location>
</feature>
<feature type="compositionally biased region" description="Basic and acidic residues" evidence="1">
    <location>
        <begin position="51"/>
        <end position="70"/>
    </location>
</feature>
<dbReference type="VEuPathDB" id="FungiDB:SPSK_05031"/>